<comment type="caution">
    <text evidence="1">The sequence shown here is derived from an EMBL/GenBank/DDBJ whole genome shotgun (WGS) entry which is preliminary data.</text>
</comment>
<sequence length="60" mass="6586">MRKQYLRWIVPVLVLLIMVTVLVIGPALMSHAAGVKSTTPTATPTAAPSKKAAPNYFWYD</sequence>
<dbReference type="Proteomes" id="UP000287188">
    <property type="component" value="Unassembled WGS sequence"/>
</dbReference>
<protein>
    <submittedName>
        <fullName evidence="1">Uncharacterized protein</fullName>
    </submittedName>
</protein>
<gene>
    <name evidence="1" type="ORF">KDK_15120</name>
</gene>
<evidence type="ECO:0000313" key="2">
    <source>
        <dbReference type="Proteomes" id="UP000287188"/>
    </source>
</evidence>
<organism evidence="1 2">
    <name type="scientific">Dictyobacter kobayashii</name>
    <dbReference type="NCBI Taxonomy" id="2014872"/>
    <lineage>
        <taxon>Bacteria</taxon>
        <taxon>Bacillati</taxon>
        <taxon>Chloroflexota</taxon>
        <taxon>Ktedonobacteria</taxon>
        <taxon>Ktedonobacterales</taxon>
        <taxon>Dictyobacteraceae</taxon>
        <taxon>Dictyobacter</taxon>
    </lineage>
</organism>
<reference evidence="2" key="1">
    <citation type="submission" date="2018-12" db="EMBL/GenBank/DDBJ databases">
        <title>Tengunoibacter tsumagoiensis gen. nov., sp. nov., Dictyobacter kobayashii sp. nov., D. alpinus sp. nov., and D. joshuensis sp. nov. and description of Dictyobacteraceae fam. nov. within the order Ktedonobacterales isolated from Tengu-no-mugimeshi.</title>
        <authorList>
            <person name="Wang C.M."/>
            <person name="Zheng Y."/>
            <person name="Sakai Y."/>
            <person name="Toyoda A."/>
            <person name="Minakuchi Y."/>
            <person name="Abe K."/>
            <person name="Yokota A."/>
            <person name="Yabe S."/>
        </authorList>
    </citation>
    <scope>NUCLEOTIDE SEQUENCE [LARGE SCALE GENOMIC DNA]</scope>
    <source>
        <strain evidence="2">Uno11</strain>
    </source>
</reference>
<dbReference type="EMBL" id="BIFS01000001">
    <property type="protein sequence ID" value="GCE17712.1"/>
    <property type="molecule type" value="Genomic_DNA"/>
</dbReference>
<accession>A0A402AF70</accession>
<name>A0A402AF70_9CHLR</name>
<proteinExistence type="predicted"/>
<dbReference type="AlphaFoldDB" id="A0A402AF70"/>
<evidence type="ECO:0000313" key="1">
    <source>
        <dbReference type="EMBL" id="GCE17712.1"/>
    </source>
</evidence>
<keyword evidence="2" id="KW-1185">Reference proteome</keyword>
<dbReference type="RefSeq" id="WP_126549356.1">
    <property type="nucleotide sequence ID" value="NZ_BIFS01000001.1"/>
</dbReference>